<dbReference type="PANTHER" id="PTHR35400">
    <property type="entry name" value="SLR1083 PROTEIN"/>
    <property type="match status" value="1"/>
</dbReference>
<dbReference type="EMBL" id="BMUT01000004">
    <property type="protein sequence ID" value="GGX77186.1"/>
    <property type="molecule type" value="Genomic_DNA"/>
</dbReference>
<dbReference type="Proteomes" id="UP000659223">
    <property type="component" value="Unassembled WGS sequence"/>
</dbReference>
<dbReference type="Pfam" id="PF05685">
    <property type="entry name" value="Uma2"/>
    <property type="match status" value="1"/>
</dbReference>
<evidence type="ECO:0000313" key="3">
    <source>
        <dbReference type="Proteomes" id="UP000659223"/>
    </source>
</evidence>
<evidence type="ECO:0000259" key="1">
    <source>
        <dbReference type="Pfam" id="PF05685"/>
    </source>
</evidence>
<feature type="domain" description="Putative restriction endonuclease" evidence="1">
    <location>
        <begin position="28"/>
        <end position="146"/>
    </location>
</feature>
<dbReference type="Gene3D" id="3.90.1570.10">
    <property type="entry name" value="tt1808, chain A"/>
    <property type="match status" value="1"/>
</dbReference>
<protein>
    <recommendedName>
        <fullName evidence="1">Putative restriction endonuclease domain-containing protein</fullName>
    </recommendedName>
</protein>
<dbReference type="InterPro" id="IPR008538">
    <property type="entry name" value="Uma2"/>
</dbReference>
<dbReference type="InterPro" id="IPR011335">
    <property type="entry name" value="Restrct_endonuc-II-like"/>
</dbReference>
<dbReference type="RefSeq" id="WP_229899128.1">
    <property type="nucleotide sequence ID" value="NZ_BMUT01000004.1"/>
</dbReference>
<dbReference type="CDD" id="cd06260">
    <property type="entry name" value="DUF820-like"/>
    <property type="match status" value="1"/>
</dbReference>
<keyword evidence="3" id="KW-1185">Reference proteome</keyword>
<proteinExistence type="predicted"/>
<accession>A0ABQ2Y9I8</accession>
<dbReference type="InterPro" id="IPR012296">
    <property type="entry name" value="Nuclease_put_TT1808"/>
</dbReference>
<evidence type="ECO:0000313" key="2">
    <source>
        <dbReference type="EMBL" id="GGX77186.1"/>
    </source>
</evidence>
<organism evidence="2 3">
    <name type="scientific">Streptomyces hiroshimensis</name>
    <dbReference type="NCBI Taxonomy" id="66424"/>
    <lineage>
        <taxon>Bacteria</taxon>
        <taxon>Bacillati</taxon>
        <taxon>Actinomycetota</taxon>
        <taxon>Actinomycetes</taxon>
        <taxon>Kitasatosporales</taxon>
        <taxon>Streptomycetaceae</taxon>
        <taxon>Streptomyces</taxon>
    </lineage>
</organism>
<comment type="caution">
    <text evidence="2">The sequence shown here is derived from an EMBL/GenBank/DDBJ whole genome shotgun (WGS) entry which is preliminary data.</text>
</comment>
<sequence length="196" mass="22593">MTADPIDWMHAPSSGWTYDQVKGLDLPFDWELVDGVIVPRGMTNHWHDRVRNRLYVQLDQARQDPYEAEAERCVLIDEYNPPKPDVIVYDRTGLDFFALECVPVDSVSLAVEVVSHGSRSDDRFRKPAMYAEAGIPHYWRVERGEDNFPIVHEFWLDHPTGVYKPASRPEGAVHTDRFRAEVPFPVDIDLKSIFPS</sequence>
<dbReference type="SUPFAM" id="SSF52980">
    <property type="entry name" value="Restriction endonuclease-like"/>
    <property type="match status" value="1"/>
</dbReference>
<gene>
    <name evidence="2" type="ORF">GCM10010324_23350</name>
</gene>
<reference evidence="3" key="1">
    <citation type="journal article" date="2019" name="Int. J. Syst. Evol. Microbiol.">
        <title>The Global Catalogue of Microorganisms (GCM) 10K type strain sequencing project: providing services to taxonomists for standard genome sequencing and annotation.</title>
        <authorList>
            <consortium name="The Broad Institute Genomics Platform"/>
            <consortium name="The Broad Institute Genome Sequencing Center for Infectious Disease"/>
            <person name="Wu L."/>
            <person name="Ma J."/>
        </authorList>
    </citation>
    <scope>NUCLEOTIDE SEQUENCE [LARGE SCALE GENOMIC DNA]</scope>
    <source>
        <strain evidence="3">JCM 4586</strain>
    </source>
</reference>
<name>A0ABQ2Y9I8_9ACTN</name>
<dbReference type="PANTHER" id="PTHR35400:SF3">
    <property type="entry name" value="SLL1072 PROTEIN"/>
    <property type="match status" value="1"/>
</dbReference>